<gene>
    <name evidence="5" type="ORF">HP548_11315</name>
</gene>
<keyword evidence="1" id="KW-0805">Transcription regulation</keyword>
<evidence type="ECO:0000256" key="3">
    <source>
        <dbReference type="ARBA" id="ARBA00023163"/>
    </source>
</evidence>
<accession>A0ABX2MKX6</accession>
<keyword evidence="2 5" id="KW-0238">DNA-binding</keyword>
<dbReference type="Proteomes" id="UP000577724">
    <property type="component" value="Unassembled WGS sequence"/>
</dbReference>
<reference evidence="5 6" key="1">
    <citation type="submission" date="2020-05" db="EMBL/GenBank/DDBJ databases">
        <title>Genome Sequencing of Type Strains.</title>
        <authorList>
            <person name="Lemaire J.F."/>
            <person name="Inderbitzin P."/>
            <person name="Gregorio O.A."/>
            <person name="Collins S.B."/>
            <person name="Wespe N."/>
            <person name="Knight-Connoni V."/>
        </authorList>
    </citation>
    <scope>NUCLEOTIDE SEQUENCE [LARGE SCALE GENOMIC DNA]</scope>
    <source>
        <strain evidence="5 6">DSM 19942</strain>
    </source>
</reference>
<comment type="caution">
    <text evidence="5">The sequence shown here is derived from an EMBL/GenBank/DDBJ whole genome shotgun (WGS) entry which is preliminary data.</text>
</comment>
<dbReference type="Gene3D" id="1.10.260.40">
    <property type="entry name" value="lambda repressor-like DNA-binding domains"/>
    <property type="match status" value="1"/>
</dbReference>
<organism evidence="5 6">
    <name type="scientific">Paenibacillus taichungensis</name>
    <dbReference type="NCBI Taxonomy" id="484184"/>
    <lineage>
        <taxon>Bacteria</taxon>
        <taxon>Bacillati</taxon>
        <taxon>Bacillota</taxon>
        <taxon>Bacilli</taxon>
        <taxon>Bacillales</taxon>
        <taxon>Paenibacillaceae</taxon>
        <taxon>Paenibacillus</taxon>
    </lineage>
</organism>
<dbReference type="InterPro" id="IPR000843">
    <property type="entry name" value="HTH_LacI"/>
</dbReference>
<dbReference type="PROSITE" id="PS50932">
    <property type="entry name" value="HTH_LACI_2"/>
    <property type="match status" value="1"/>
</dbReference>
<dbReference type="Pfam" id="PF13377">
    <property type="entry name" value="Peripla_BP_3"/>
    <property type="match status" value="1"/>
</dbReference>
<dbReference type="SUPFAM" id="SSF53822">
    <property type="entry name" value="Periplasmic binding protein-like I"/>
    <property type="match status" value="1"/>
</dbReference>
<dbReference type="Gene3D" id="3.40.50.2300">
    <property type="match status" value="2"/>
</dbReference>
<feature type="domain" description="HTH lacI-type" evidence="4">
    <location>
        <begin position="30"/>
        <end position="84"/>
    </location>
</feature>
<dbReference type="EMBL" id="JABMCC010000106">
    <property type="protein sequence ID" value="NUU54677.1"/>
    <property type="molecule type" value="Genomic_DNA"/>
</dbReference>
<dbReference type="InterPro" id="IPR046335">
    <property type="entry name" value="LacI/GalR-like_sensor"/>
</dbReference>
<dbReference type="CDD" id="cd06267">
    <property type="entry name" value="PBP1_LacI_sugar_binding-like"/>
    <property type="match status" value="1"/>
</dbReference>
<keyword evidence="6" id="KW-1185">Reference proteome</keyword>
<evidence type="ECO:0000259" key="4">
    <source>
        <dbReference type="PROSITE" id="PS50932"/>
    </source>
</evidence>
<protein>
    <submittedName>
        <fullName evidence="5">LacI family DNA-binding transcriptional regulator</fullName>
    </submittedName>
</protein>
<dbReference type="SUPFAM" id="SSF47413">
    <property type="entry name" value="lambda repressor-like DNA-binding domains"/>
    <property type="match status" value="1"/>
</dbReference>
<dbReference type="InterPro" id="IPR028082">
    <property type="entry name" value="Peripla_BP_I"/>
</dbReference>
<dbReference type="GO" id="GO:0003677">
    <property type="term" value="F:DNA binding"/>
    <property type="evidence" value="ECO:0007669"/>
    <property type="project" value="UniProtKB-KW"/>
</dbReference>
<dbReference type="PANTHER" id="PTHR30146">
    <property type="entry name" value="LACI-RELATED TRANSCRIPTIONAL REPRESSOR"/>
    <property type="match status" value="1"/>
</dbReference>
<sequence>MSKKVLDFSSRIRILRNISNPKRFGGKQLATIKDISQMTGFSITTVSRALNGYSDVSDSTRKRIKEVAETLNYSPNGLARGLVMKETKTLGLLVSGMTYKNIDNNFVFEVLCGINDSAANSDYDLILFSTNTAKQKMKTYTQLCRERKVDGVILQGVKTDDPYLQEVLDSDIPCVLIDIPIHSEYVGFVSTNHKQSAQTAVEHLISLGHRQIAMVNGYPEAFVSKERYEGYSDAMSSAGFSLKPEWIVNGNFTEEEAQQQAAELLKAYPEITAIFCASDMMALGVMKAANELGITIPDELSVVGFDDIPTAAYFQPPLTTIGQNMYQLGHEAANLLMGMLRSENSPKFNILQNELVLRSSTAKPGR</sequence>
<name>A0ABX2MKX6_9BACL</name>
<dbReference type="PANTHER" id="PTHR30146:SF109">
    <property type="entry name" value="HTH-TYPE TRANSCRIPTIONAL REGULATOR GALS"/>
    <property type="match status" value="1"/>
</dbReference>
<evidence type="ECO:0000256" key="1">
    <source>
        <dbReference type="ARBA" id="ARBA00023015"/>
    </source>
</evidence>
<dbReference type="SMART" id="SM00354">
    <property type="entry name" value="HTH_LACI"/>
    <property type="match status" value="1"/>
</dbReference>
<evidence type="ECO:0000256" key="2">
    <source>
        <dbReference type="ARBA" id="ARBA00023125"/>
    </source>
</evidence>
<dbReference type="Pfam" id="PF00356">
    <property type="entry name" value="LacI"/>
    <property type="match status" value="1"/>
</dbReference>
<dbReference type="InterPro" id="IPR010982">
    <property type="entry name" value="Lambda_DNA-bd_dom_sf"/>
</dbReference>
<evidence type="ECO:0000313" key="6">
    <source>
        <dbReference type="Proteomes" id="UP000577724"/>
    </source>
</evidence>
<proteinExistence type="predicted"/>
<keyword evidence="3" id="KW-0804">Transcription</keyword>
<dbReference type="CDD" id="cd01392">
    <property type="entry name" value="HTH_LacI"/>
    <property type="match status" value="1"/>
</dbReference>
<evidence type="ECO:0000313" key="5">
    <source>
        <dbReference type="EMBL" id="NUU54677.1"/>
    </source>
</evidence>